<dbReference type="AlphaFoldDB" id="S5SXQ8"/>
<proteinExistence type="predicted"/>
<dbReference type="PANTHER" id="PTHR38445:SF10">
    <property type="entry name" value="GNTR-FAMILY TRANSCRIPTIONAL REGULATOR"/>
    <property type="match status" value="1"/>
</dbReference>
<keyword evidence="3" id="KW-0804">Transcription</keyword>
<reference evidence="5 6" key="1">
    <citation type="submission" date="2012-11" db="EMBL/GenBank/DDBJ databases">
        <title>The complete genome sequence of Corynebacterium maris Coryn-1 (=DSM 45190).</title>
        <authorList>
            <person name="Schaffert L."/>
            <person name="Albersmeier A."/>
            <person name="Kalinowski J."/>
            <person name="Ruckert C."/>
        </authorList>
    </citation>
    <scope>NUCLEOTIDE SEQUENCE [LARGE SCALE GENOMIC DNA]</scope>
    <source>
        <strain evidence="6">Coryn-1</strain>
    </source>
</reference>
<evidence type="ECO:0000259" key="4">
    <source>
        <dbReference type="PROSITE" id="PS50949"/>
    </source>
</evidence>
<dbReference type="KEGG" id="cmd:B841_12275"/>
<dbReference type="OrthoDB" id="162505at2"/>
<dbReference type="RefSeq" id="WP_020936508.1">
    <property type="nucleotide sequence ID" value="NC_021915.1"/>
</dbReference>
<dbReference type="Proteomes" id="UP000015388">
    <property type="component" value="Chromosome"/>
</dbReference>
<organism evidence="5 6">
    <name type="scientific">Corynebacterium maris DSM 45190</name>
    <dbReference type="NCBI Taxonomy" id="1224163"/>
    <lineage>
        <taxon>Bacteria</taxon>
        <taxon>Bacillati</taxon>
        <taxon>Actinomycetota</taxon>
        <taxon>Actinomycetes</taxon>
        <taxon>Mycobacteriales</taxon>
        <taxon>Corynebacteriaceae</taxon>
        <taxon>Corynebacterium</taxon>
    </lineage>
</organism>
<evidence type="ECO:0000256" key="3">
    <source>
        <dbReference type="ARBA" id="ARBA00023163"/>
    </source>
</evidence>
<dbReference type="Pfam" id="PF00392">
    <property type="entry name" value="GntR"/>
    <property type="match status" value="1"/>
</dbReference>
<dbReference type="eggNOG" id="COG1725">
    <property type="taxonomic scope" value="Bacteria"/>
</dbReference>
<protein>
    <submittedName>
        <fullName evidence="5">GntR family transcriptional regulator</fullName>
    </submittedName>
</protein>
<evidence type="ECO:0000256" key="1">
    <source>
        <dbReference type="ARBA" id="ARBA00023015"/>
    </source>
</evidence>
<accession>S5SXQ8</accession>
<keyword evidence="2" id="KW-0238">DNA-binding</keyword>
<name>S5SXQ8_9CORY</name>
<dbReference type="PANTHER" id="PTHR38445">
    <property type="entry name" value="HTH-TYPE TRANSCRIPTIONAL REPRESSOR YTRA"/>
    <property type="match status" value="1"/>
</dbReference>
<evidence type="ECO:0000256" key="2">
    <source>
        <dbReference type="ARBA" id="ARBA00023125"/>
    </source>
</evidence>
<dbReference type="SUPFAM" id="SSF46785">
    <property type="entry name" value="Winged helix' DNA-binding domain"/>
    <property type="match status" value="1"/>
</dbReference>
<dbReference type="InterPro" id="IPR000524">
    <property type="entry name" value="Tscrpt_reg_HTH_GntR"/>
</dbReference>
<dbReference type="EMBL" id="CP003924">
    <property type="protein sequence ID" value="AGS35927.1"/>
    <property type="molecule type" value="Genomic_DNA"/>
</dbReference>
<dbReference type="GO" id="GO:0003677">
    <property type="term" value="F:DNA binding"/>
    <property type="evidence" value="ECO:0007669"/>
    <property type="project" value="UniProtKB-KW"/>
</dbReference>
<dbReference type="STRING" id="1224163.B841_12275"/>
<feature type="domain" description="HTH gntR-type" evidence="4">
    <location>
        <begin position="6"/>
        <end position="74"/>
    </location>
</feature>
<keyword evidence="6" id="KW-1185">Reference proteome</keyword>
<evidence type="ECO:0000313" key="5">
    <source>
        <dbReference type="EMBL" id="AGS35927.1"/>
    </source>
</evidence>
<dbReference type="InterPro" id="IPR036388">
    <property type="entry name" value="WH-like_DNA-bd_sf"/>
</dbReference>
<dbReference type="PATRIC" id="fig|1224163.3.peg.2479"/>
<dbReference type="CDD" id="cd07377">
    <property type="entry name" value="WHTH_GntR"/>
    <property type="match status" value="1"/>
</dbReference>
<dbReference type="PROSITE" id="PS50949">
    <property type="entry name" value="HTH_GNTR"/>
    <property type="match status" value="1"/>
</dbReference>
<gene>
    <name evidence="5" type="ORF">B841_12275</name>
</gene>
<dbReference type="HOGENOM" id="CLU_017584_10_0_11"/>
<sequence>MDNAAAPLFRQIATLLEDSIVDGDLQEGDRAPSTNELASFHAINPATARKGLNLLVDLGVLEKRRGIGMFVLSGATEAIKARRRDDFAAAYLAPLVDEAVRLNLTRDQLHDLLNRVAESRGLYDD</sequence>
<dbReference type="Gene3D" id="1.10.10.10">
    <property type="entry name" value="Winged helix-like DNA-binding domain superfamily/Winged helix DNA-binding domain"/>
    <property type="match status" value="1"/>
</dbReference>
<evidence type="ECO:0000313" key="6">
    <source>
        <dbReference type="Proteomes" id="UP000015388"/>
    </source>
</evidence>
<dbReference type="GO" id="GO:0003700">
    <property type="term" value="F:DNA-binding transcription factor activity"/>
    <property type="evidence" value="ECO:0007669"/>
    <property type="project" value="InterPro"/>
</dbReference>
<keyword evidence="1" id="KW-0805">Transcription regulation</keyword>
<dbReference type="SMART" id="SM00345">
    <property type="entry name" value="HTH_GNTR"/>
    <property type="match status" value="1"/>
</dbReference>
<dbReference type="InterPro" id="IPR036390">
    <property type="entry name" value="WH_DNA-bd_sf"/>
</dbReference>